<dbReference type="KEGG" id="nta:107822549"/>
<dbReference type="Pfam" id="PF09331">
    <property type="entry name" value="DUF1985"/>
    <property type="match status" value="1"/>
</dbReference>
<feature type="region of interest" description="Disordered" evidence="2">
    <location>
        <begin position="1"/>
        <end position="58"/>
    </location>
</feature>
<dbReference type="PANTHER" id="PTHR48449:SF1">
    <property type="entry name" value="DUF1985 DOMAIN-CONTAINING PROTEIN"/>
    <property type="match status" value="1"/>
</dbReference>
<gene>
    <name evidence="4" type="primary">LOC107822549</name>
</gene>
<accession>A0A1S4CTZ3</accession>
<evidence type="ECO:0000256" key="2">
    <source>
        <dbReference type="SAM" id="MobiDB-lite"/>
    </source>
</evidence>
<dbReference type="InterPro" id="IPR015410">
    <property type="entry name" value="DUF1985"/>
</dbReference>
<proteinExistence type="predicted"/>
<feature type="compositionally biased region" description="Low complexity" evidence="2">
    <location>
        <begin position="42"/>
        <end position="54"/>
    </location>
</feature>
<organism evidence="4">
    <name type="scientific">Nicotiana tabacum</name>
    <name type="common">Common tobacco</name>
    <dbReference type="NCBI Taxonomy" id="4097"/>
    <lineage>
        <taxon>Eukaryota</taxon>
        <taxon>Viridiplantae</taxon>
        <taxon>Streptophyta</taxon>
        <taxon>Embryophyta</taxon>
        <taxon>Tracheophyta</taxon>
        <taxon>Spermatophyta</taxon>
        <taxon>Magnoliopsida</taxon>
        <taxon>eudicotyledons</taxon>
        <taxon>Gunneridae</taxon>
        <taxon>Pentapetalae</taxon>
        <taxon>asterids</taxon>
        <taxon>lamiids</taxon>
        <taxon>Solanales</taxon>
        <taxon>Solanaceae</taxon>
        <taxon>Nicotianoideae</taxon>
        <taxon>Nicotianeae</taxon>
        <taxon>Nicotiana</taxon>
    </lineage>
</organism>
<dbReference type="OrthoDB" id="1217181at2759"/>
<dbReference type="PANTHER" id="PTHR48449">
    <property type="entry name" value="DUF1985 DOMAIN-CONTAINING PROTEIN"/>
    <property type="match status" value="1"/>
</dbReference>
<evidence type="ECO:0000256" key="1">
    <source>
        <dbReference type="SAM" id="Coils"/>
    </source>
</evidence>
<feature type="domain" description="DUF1985" evidence="3">
    <location>
        <begin position="168"/>
        <end position="301"/>
    </location>
</feature>
<reference evidence="4" key="1">
    <citation type="submission" date="2025-08" db="UniProtKB">
        <authorList>
            <consortium name="RefSeq"/>
        </authorList>
    </citation>
    <scope>IDENTIFICATION</scope>
</reference>
<feature type="region of interest" description="Disordered" evidence="2">
    <location>
        <begin position="79"/>
        <end position="99"/>
    </location>
</feature>
<sequence length="715" mass="81841">MAESYMKYAPSAHAVGESSSASGTKVVSLGRTRLQRAKARNTSRSSSNTSGSASIRITRSQSAKEYEISGSKSVKEPEIDVSQNNIKTTKKRKVSESTIHKRRHSESFLKLSASDRPILGSNFNSKIVSNLKTKLSTMQLELFKSTCFGYLLNLSSIKLQTQLIYYLLTKEVEKGNVNEMAFLVNVVKLRFGLAEFACVSGLKCTGDVQFYSEATQKNNRLIAKYFMDYPSISKEHLVDCFLTKTFESDEDAIKIAVLFVINSFLFSIKNTKLIDMKYLDLVDKSDYNSYPWGIDVYEETIWFYECFEYLHNFVAHRCQNTSPPILRWSVTRQLKFEELNDKLYGLSSEKLNLRNMSLENEIADNVDQKHVSSDDDFVDHPLETLKTQYKMMTNVNAKRQRKASNVLEKKGKDVNNLKNQGKATNEISKMKSIDANDLEKKMIDNFKILQDGQVELKKEVSSLRKEYKEELVVLKNNLAEKFVEVFNAINSMKKSMLEHHHNGDVKKDVEGDSDRKQDAFNENKEASGFVDVGIPYEDKWFEMCDLEAHKLTGELCKLTRNEDIPSGKMTKESFNEDVPAVEVYKKSSTKMIPDHEFEMTDTQIDCQIHKLTSKYVNESIGVAPVMTTTPKCSTPEEDVEQQELKNLLYLVLLLKGDHPFKISITEEILVSIRDDVSKFVQTKLIQTRRKKGYEKKDDILEEEFDLGIEFIAKKT</sequence>
<evidence type="ECO:0000313" key="4">
    <source>
        <dbReference type="RefSeq" id="XP_016504590.1"/>
    </source>
</evidence>
<keyword evidence="1" id="KW-0175">Coiled coil</keyword>
<dbReference type="RefSeq" id="XP_016504590.1">
    <property type="nucleotide sequence ID" value="XM_016649104.1"/>
</dbReference>
<dbReference type="PaxDb" id="4097-A0A1S4CTZ3"/>
<dbReference type="OMA" id="YECFEYL"/>
<name>A0A1S4CTZ3_TOBAC</name>
<feature type="coiled-coil region" evidence="1">
    <location>
        <begin position="457"/>
        <end position="484"/>
    </location>
</feature>
<protein>
    <recommendedName>
        <fullName evidence="3">DUF1985 domain-containing protein</fullName>
    </recommendedName>
</protein>
<evidence type="ECO:0000259" key="3">
    <source>
        <dbReference type="Pfam" id="PF09331"/>
    </source>
</evidence>
<dbReference type="AlphaFoldDB" id="A0A1S4CTZ3"/>